<comment type="caution">
    <text evidence="2">The sequence shown here is derived from an EMBL/GenBank/DDBJ whole genome shotgun (WGS) entry which is preliminary data.</text>
</comment>
<evidence type="ECO:0000313" key="2">
    <source>
        <dbReference type="EMBL" id="GGC11485.1"/>
    </source>
</evidence>
<dbReference type="PANTHER" id="PTHR33525:SF3">
    <property type="entry name" value="RIBONUCLEASE Y"/>
    <property type="match status" value="1"/>
</dbReference>
<dbReference type="Gene3D" id="3.30.450.40">
    <property type="match status" value="1"/>
</dbReference>
<keyword evidence="3" id="KW-1185">Reference proteome</keyword>
<organism evidence="2 3">
    <name type="scientific">Marinobacterium zhoushanense</name>
    <dbReference type="NCBI Taxonomy" id="1679163"/>
    <lineage>
        <taxon>Bacteria</taxon>
        <taxon>Pseudomonadati</taxon>
        <taxon>Pseudomonadota</taxon>
        <taxon>Gammaproteobacteria</taxon>
        <taxon>Oceanospirillales</taxon>
        <taxon>Oceanospirillaceae</taxon>
        <taxon>Marinobacterium</taxon>
    </lineage>
</organism>
<dbReference type="EMBL" id="BMIJ01000012">
    <property type="protein sequence ID" value="GGC11485.1"/>
    <property type="molecule type" value="Genomic_DNA"/>
</dbReference>
<sequence length="532" mass="59659">MEAWAGYLGEKSLPVRASTLVRLKRALSDDRTTLAQLAHQVRMDPVLSLHVTRQAQIIHEAKGSSVTSVDHAIASLGFGQIETLANELDTIKIHPHSVAQRSFFRSIAASNHASVQAADWVHHKQLPYAEEARLAALFYGLVHWMLWLYAPLHKHKFAIAVIENGESPVDAERRIFGGTTQEIGKALADRWKLTELTVQALDHETSPSLSLLKQLHLRALKDPRLEEDDLRQLNHLIQQHYFPVKLANWMALNVSRGWDHNRAHRTFDIISDYLDLPLPETMARLHRNCAVAARGYHVPGIMTPAAELILLPGAGRLPHRLSDHELKAYSSRFPEPVTPPPLASSATQVPLVEDQFDEPELLNPYIYNQVLRRFQNGYELYTKASHILHGLLQGIHGGIGLERAMLLLVNTQAQTLRAARAIGVSQDDPMAHLEIDLRQARLFTRLIEKPTLLQIGEANRSLIHASLPERNQGWFGQNDALIMSIFRGKTPVALIYADRQGANTPLLEFHQQHFRELCQAAGHALKQVGAGE</sequence>
<dbReference type="InterPro" id="IPR029016">
    <property type="entry name" value="GAF-like_dom_sf"/>
</dbReference>
<dbReference type="Gene3D" id="1.10.3210.10">
    <property type="entry name" value="Hypothetical protein af1432"/>
    <property type="match status" value="1"/>
</dbReference>
<protein>
    <recommendedName>
        <fullName evidence="1">HDOD domain-containing protein</fullName>
    </recommendedName>
</protein>
<feature type="domain" description="HDOD" evidence="1">
    <location>
        <begin position="13"/>
        <end position="207"/>
    </location>
</feature>
<dbReference type="InterPro" id="IPR013976">
    <property type="entry name" value="HDOD"/>
</dbReference>
<evidence type="ECO:0000313" key="3">
    <source>
        <dbReference type="Proteomes" id="UP000629025"/>
    </source>
</evidence>
<dbReference type="Pfam" id="PF08668">
    <property type="entry name" value="HDOD"/>
    <property type="match status" value="1"/>
</dbReference>
<proteinExistence type="predicted"/>
<dbReference type="Proteomes" id="UP000629025">
    <property type="component" value="Unassembled WGS sequence"/>
</dbReference>
<reference evidence="3" key="1">
    <citation type="journal article" date="2019" name="Int. J. Syst. Evol. Microbiol.">
        <title>The Global Catalogue of Microorganisms (GCM) 10K type strain sequencing project: providing services to taxonomists for standard genome sequencing and annotation.</title>
        <authorList>
            <consortium name="The Broad Institute Genomics Platform"/>
            <consortium name="The Broad Institute Genome Sequencing Center for Infectious Disease"/>
            <person name="Wu L."/>
            <person name="Ma J."/>
        </authorList>
    </citation>
    <scope>NUCLEOTIDE SEQUENCE [LARGE SCALE GENOMIC DNA]</scope>
    <source>
        <strain evidence="3">CGMCC 1.15341</strain>
    </source>
</reference>
<gene>
    <name evidence="2" type="ORF">GCM10011352_42420</name>
</gene>
<evidence type="ECO:0000259" key="1">
    <source>
        <dbReference type="PROSITE" id="PS51833"/>
    </source>
</evidence>
<dbReference type="PROSITE" id="PS51833">
    <property type="entry name" value="HDOD"/>
    <property type="match status" value="1"/>
</dbReference>
<dbReference type="PANTHER" id="PTHR33525">
    <property type="match status" value="1"/>
</dbReference>
<dbReference type="InterPro" id="IPR052340">
    <property type="entry name" value="RNase_Y/CdgJ"/>
</dbReference>
<name>A0ABQ1KY19_9GAMM</name>
<accession>A0ABQ1KY19</accession>
<dbReference type="SUPFAM" id="SSF109604">
    <property type="entry name" value="HD-domain/PDEase-like"/>
    <property type="match status" value="1"/>
</dbReference>